<dbReference type="KEGG" id="cre:CHLRE_02g095043v5"/>
<dbReference type="GeneID" id="66052348"/>
<proteinExistence type="predicted"/>
<accession>A0A2K3E1J0</accession>
<dbReference type="Proteomes" id="UP000006906">
    <property type="component" value="Chromosome 2"/>
</dbReference>
<protein>
    <submittedName>
        <fullName evidence="1">Uncharacterized protein</fullName>
    </submittedName>
</protein>
<dbReference type="RefSeq" id="XP_042927145.1">
    <property type="nucleotide sequence ID" value="XM_043059511.1"/>
</dbReference>
<evidence type="ECO:0000313" key="1">
    <source>
        <dbReference type="EMBL" id="PNW86654.1"/>
    </source>
</evidence>
<organism evidence="1 2">
    <name type="scientific">Chlamydomonas reinhardtii</name>
    <name type="common">Chlamydomonas smithii</name>
    <dbReference type="NCBI Taxonomy" id="3055"/>
    <lineage>
        <taxon>Eukaryota</taxon>
        <taxon>Viridiplantae</taxon>
        <taxon>Chlorophyta</taxon>
        <taxon>core chlorophytes</taxon>
        <taxon>Chlorophyceae</taxon>
        <taxon>CS clade</taxon>
        <taxon>Chlamydomonadales</taxon>
        <taxon>Chlamydomonadaceae</taxon>
        <taxon>Chlamydomonas</taxon>
    </lineage>
</organism>
<dbReference type="InParanoid" id="A0A2K3E1J0"/>
<dbReference type="EMBL" id="CM008963">
    <property type="protein sequence ID" value="PNW86654.1"/>
    <property type="molecule type" value="Genomic_DNA"/>
</dbReference>
<keyword evidence="2" id="KW-1185">Reference proteome</keyword>
<sequence length="567" mass="59186">MPSLEATPACCVCGATDKQIRQKNGPPLRGHTGPIRIVATSEEAKKLAVAEANGCNLAYICNKHYLANSKAVGALAEEVIAAREAREAQPRTRAAQRAAAVEPELAPDITARLARAPGMRGSAVPQRGAAVRELRSLAAPAAAALAPASSSGGGARKSARRSNTSYADVLRTGVPAAPAAAAAGGGGGEAMVVSPASNRRMTICVASIHTDRLLLDHEDYMHKLKCLIAQLRAQLAEVVAAGSSSSSTSRSGRAGRGGSGGADTVTNLLSLSNVLAAATGNPQLAHITAGLNKSADAQSVPTATAVVYDTRLQEALVAQGFALDALVLRILGEEYQAWDMAHLTCPARVQRMQALHALLRSLVLPHLNNPRLAAKFASRTSKVMGVTTDLIFSMMANIEALLQLLLAVPAAASLAVLRALSTDDCENEFSIIVRGIGYKPRLWDLLGYLSRVDFLTDLRRSYPEHGIVVPGSSKAHYTHHHAVQQRDRSWNDSAWLRARSLLGADGAGGAAAAVAGAGAGVGAGAGAEAEANTQYTDFLGSIVDRARGRLGLNRDPSIRSHHRNSTK</sequence>
<gene>
    <name evidence="1" type="ORF">CHLRE_02g095043v5</name>
</gene>
<evidence type="ECO:0000313" key="2">
    <source>
        <dbReference type="Proteomes" id="UP000006906"/>
    </source>
</evidence>
<dbReference type="AlphaFoldDB" id="A0A2K3E1J0"/>
<dbReference type="Gramene" id="PNW86654">
    <property type="protein sequence ID" value="PNW86654"/>
    <property type="gene ID" value="CHLRE_02g095043v5"/>
</dbReference>
<dbReference type="OrthoDB" id="550705at2759"/>
<name>A0A2K3E1J0_CHLRE</name>
<reference evidence="1 2" key="1">
    <citation type="journal article" date="2007" name="Science">
        <title>The Chlamydomonas genome reveals the evolution of key animal and plant functions.</title>
        <authorList>
            <person name="Merchant S.S."/>
            <person name="Prochnik S.E."/>
            <person name="Vallon O."/>
            <person name="Harris E.H."/>
            <person name="Karpowicz S.J."/>
            <person name="Witman G.B."/>
            <person name="Terry A."/>
            <person name="Salamov A."/>
            <person name="Fritz-Laylin L.K."/>
            <person name="Marechal-Drouard L."/>
            <person name="Marshall W.F."/>
            <person name="Qu L.H."/>
            <person name="Nelson D.R."/>
            <person name="Sanderfoot A.A."/>
            <person name="Spalding M.H."/>
            <person name="Kapitonov V.V."/>
            <person name="Ren Q."/>
            <person name="Ferris P."/>
            <person name="Lindquist E."/>
            <person name="Shapiro H."/>
            <person name="Lucas S.M."/>
            <person name="Grimwood J."/>
            <person name="Schmutz J."/>
            <person name="Cardol P."/>
            <person name="Cerutti H."/>
            <person name="Chanfreau G."/>
            <person name="Chen C.L."/>
            <person name="Cognat V."/>
            <person name="Croft M.T."/>
            <person name="Dent R."/>
            <person name="Dutcher S."/>
            <person name="Fernandez E."/>
            <person name="Fukuzawa H."/>
            <person name="Gonzalez-Ballester D."/>
            <person name="Gonzalez-Halphen D."/>
            <person name="Hallmann A."/>
            <person name="Hanikenne M."/>
            <person name="Hippler M."/>
            <person name="Inwood W."/>
            <person name="Jabbari K."/>
            <person name="Kalanon M."/>
            <person name="Kuras R."/>
            <person name="Lefebvre P.A."/>
            <person name="Lemaire S.D."/>
            <person name="Lobanov A.V."/>
            <person name="Lohr M."/>
            <person name="Manuell A."/>
            <person name="Meier I."/>
            <person name="Mets L."/>
            <person name="Mittag M."/>
            <person name="Mittelmeier T."/>
            <person name="Moroney J.V."/>
            <person name="Moseley J."/>
            <person name="Napoli C."/>
            <person name="Nedelcu A.M."/>
            <person name="Niyogi K."/>
            <person name="Novoselov S.V."/>
            <person name="Paulsen I.T."/>
            <person name="Pazour G."/>
            <person name="Purton S."/>
            <person name="Ral J.P."/>
            <person name="Riano-Pachon D.M."/>
            <person name="Riekhof W."/>
            <person name="Rymarquis L."/>
            <person name="Schroda M."/>
            <person name="Stern D."/>
            <person name="Umen J."/>
            <person name="Willows R."/>
            <person name="Wilson N."/>
            <person name="Zimmer S.L."/>
            <person name="Allmer J."/>
            <person name="Balk J."/>
            <person name="Bisova K."/>
            <person name="Chen C.J."/>
            <person name="Elias M."/>
            <person name="Gendler K."/>
            <person name="Hauser C."/>
            <person name="Lamb M.R."/>
            <person name="Ledford H."/>
            <person name="Long J.C."/>
            <person name="Minagawa J."/>
            <person name="Page M.D."/>
            <person name="Pan J."/>
            <person name="Pootakham W."/>
            <person name="Roje S."/>
            <person name="Rose A."/>
            <person name="Stahlberg E."/>
            <person name="Terauchi A.M."/>
            <person name="Yang P."/>
            <person name="Ball S."/>
            <person name="Bowler C."/>
            <person name="Dieckmann C.L."/>
            <person name="Gladyshev V.N."/>
            <person name="Green P."/>
            <person name="Jorgensen R."/>
            <person name="Mayfield S."/>
            <person name="Mueller-Roeber B."/>
            <person name="Rajamani S."/>
            <person name="Sayre R.T."/>
            <person name="Brokstein P."/>
            <person name="Dubchak I."/>
            <person name="Goodstein D."/>
            <person name="Hornick L."/>
            <person name="Huang Y.W."/>
            <person name="Jhaveri J."/>
            <person name="Luo Y."/>
            <person name="Martinez D."/>
            <person name="Ngau W.C."/>
            <person name="Otillar B."/>
            <person name="Poliakov A."/>
            <person name="Porter A."/>
            <person name="Szajkowski L."/>
            <person name="Werner G."/>
            <person name="Zhou K."/>
            <person name="Grigoriev I.V."/>
            <person name="Rokhsar D.S."/>
            <person name="Grossman A.R."/>
        </authorList>
    </citation>
    <scope>NUCLEOTIDE SEQUENCE [LARGE SCALE GENOMIC DNA]</scope>
    <source>
        <strain evidence="2">CC-503</strain>
    </source>
</reference>